<sequence>MRTVWVAVSVLLCAGATPAPPDPQPSDLQPPDLPKPYLPAADVPLVDAVRRGDANAVRELLESGVEVDATTADGATALLWAVHTGQPELVALLLEAGADVDISNRYGVGPAYLAAENGDAAILERLLLAGVDPNPTLRGGETLLMTAARTGDPETVRTLLAHGADPNLRETTQGQTALMWAAANNNAAALRLLAENGAEINTKTDNPSRGRGSTFASPSPTGFSALMFAVRAGHIDATRVLLDADADVNDTVSDGESALVVAAANANWELAAYLLDRGADATHAEGGWNALHQTVRTRRMNLAFGTPGPFSSGTLDSIDLIRKLLDAGVDVNARMTRNGMRDGQRNRFNRLGATAFMLAAKVTDVEAMQVLLEAGADPTMPTADGTTPLMVAAGLAIWNPGEDGGSFTGQEAEVLEAVRITVEGGNDVNARNYRGETALHGVGFRGVNIVLDYLVEQGADLAALTVDGWSALAIARGLSYTDFYKAQLHTAARLEELMQARGLETESEAHRVPGSVCYDCLQTRRDQSRGVAERDEWMEANFDPDNYATQMMPGWSSQPYPPAPEA</sequence>
<proteinExistence type="predicted"/>
<dbReference type="PROSITE" id="PS50088">
    <property type="entry name" value="ANK_REPEAT"/>
    <property type="match status" value="8"/>
</dbReference>
<organism evidence="3">
    <name type="scientific">marine metagenome</name>
    <dbReference type="NCBI Taxonomy" id="408172"/>
    <lineage>
        <taxon>unclassified sequences</taxon>
        <taxon>metagenomes</taxon>
        <taxon>ecological metagenomes</taxon>
    </lineage>
</organism>
<name>A0A381P536_9ZZZZ</name>
<evidence type="ECO:0000256" key="1">
    <source>
        <dbReference type="ARBA" id="ARBA00022737"/>
    </source>
</evidence>
<accession>A0A381P536</accession>
<dbReference type="Pfam" id="PF00023">
    <property type="entry name" value="Ank"/>
    <property type="match status" value="1"/>
</dbReference>
<keyword evidence="1" id="KW-0677">Repeat</keyword>
<dbReference type="InterPro" id="IPR002110">
    <property type="entry name" value="Ankyrin_rpt"/>
</dbReference>
<keyword evidence="2" id="KW-0040">ANK repeat</keyword>
<dbReference type="AlphaFoldDB" id="A0A381P536"/>
<evidence type="ECO:0000313" key="3">
    <source>
        <dbReference type="EMBL" id="SUZ62055.1"/>
    </source>
</evidence>
<dbReference type="SUPFAM" id="SSF48403">
    <property type="entry name" value="Ankyrin repeat"/>
    <property type="match status" value="1"/>
</dbReference>
<dbReference type="Pfam" id="PF12796">
    <property type="entry name" value="Ank_2"/>
    <property type="match status" value="3"/>
</dbReference>
<dbReference type="Gene3D" id="1.25.40.20">
    <property type="entry name" value="Ankyrin repeat-containing domain"/>
    <property type="match status" value="2"/>
</dbReference>
<reference evidence="3" key="1">
    <citation type="submission" date="2018-05" db="EMBL/GenBank/DDBJ databases">
        <authorList>
            <person name="Lanie J.A."/>
            <person name="Ng W.-L."/>
            <person name="Kazmierczak K.M."/>
            <person name="Andrzejewski T.M."/>
            <person name="Davidsen T.M."/>
            <person name="Wayne K.J."/>
            <person name="Tettelin H."/>
            <person name="Glass J.I."/>
            <person name="Rusch D."/>
            <person name="Podicherti R."/>
            <person name="Tsui H.-C.T."/>
            <person name="Winkler M.E."/>
        </authorList>
    </citation>
    <scope>NUCLEOTIDE SEQUENCE</scope>
</reference>
<gene>
    <name evidence="3" type="ORF">METZ01_LOCUS14909</name>
</gene>
<protein>
    <submittedName>
        <fullName evidence="3">Uncharacterized protein</fullName>
    </submittedName>
</protein>
<dbReference type="PANTHER" id="PTHR24198">
    <property type="entry name" value="ANKYRIN REPEAT AND PROTEIN KINASE DOMAIN-CONTAINING PROTEIN"/>
    <property type="match status" value="1"/>
</dbReference>
<dbReference type="EMBL" id="UINC01000843">
    <property type="protein sequence ID" value="SUZ62055.1"/>
    <property type="molecule type" value="Genomic_DNA"/>
</dbReference>
<dbReference type="PROSITE" id="PS50297">
    <property type="entry name" value="ANK_REP_REGION"/>
    <property type="match status" value="6"/>
</dbReference>
<dbReference type="InterPro" id="IPR036770">
    <property type="entry name" value="Ankyrin_rpt-contain_sf"/>
</dbReference>
<dbReference type="SMART" id="SM00248">
    <property type="entry name" value="ANK"/>
    <property type="match status" value="11"/>
</dbReference>
<dbReference type="PANTHER" id="PTHR24198:SF165">
    <property type="entry name" value="ANKYRIN REPEAT-CONTAINING PROTEIN-RELATED"/>
    <property type="match status" value="1"/>
</dbReference>
<evidence type="ECO:0000256" key="2">
    <source>
        <dbReference type="ARBA" id="ARBA00023043"/>
    </source>
</evidence>